<evidence type="ECO:0000313" key="7">
    <source>
        <dbReference type="Proteomes" id="UP000698800"/>
    </source>
</evidence>
<comment type="subcellular location">
    <subcellularLocation>
        <location evidence="1">Secreted</location>
    </subcellularLocation>
</comment>
<organism evidence="6 7">
    <name type="scientific">Glutinoglossum americanum</name>
    <dbReference type="NCBI Taxonomy" id="1670608"/>
    <lineage>
        <taxon>Eukaryota</taxon>
        <taxon>Fungi</taxon>
        <taxon>Dikarya</taxon>
        <taxon>Ascomycota</taxon>
        <taxon>Pezizomycotina</taxon>
        <taxon>Geoglossomycetes</taxon>
        <taxon>Geoglossales</taxon>
        <taxon>Geoglossaceae</taxon>
        <taxon>Glutinoglossum</taxon>
    </lineage>
</organism>
<evidence type="ECO:0000313" key="6">
    <source>
        <dbReference type="EMBL" id="KAH0545529.1"/>
    </source>
</evidence>
<keyword evidence="5" id="KW-0325">Glycoprotein</keyword>
<reference evidence="6" key="1">
    <citation type="submission" date="2021-03" db="EMBL/GenBank/DDBJ databases">
        <title>Comparative genomics and phylogenomic investigation of the class Geoglossomycetes provide insights into ecological specialization and systematics.</title>
        <authorList>
            <person name="Melie T."/>
            <person name="Pirro S."/>
            <person name="Miller A.N."/>
            <person name="Quandt A."/>
        </authorList>
    </citation>
    <scope>NUCLEOTIDE SEQUENCE</scope>
    <source>
        <strain evidence="6">GBOQ0MN5Z8</strain>
    </source>
</reference>
<sequence length="162" mass="17849">MEQVHGIVNFKLSFIGTITEGDGGVACKHGPRECLGNMIELCAASLYPDPKVSLGFAMCLSNDYEHIPDQDLIESCALEHRVDFGKLNHCVSRDDGFGIGLLRKSMERSAQAGVTTSCTVRLNEEVRCVLDSGEWKDCEKGHEVDDLVQDIKALYQDATAWL</sequence>
<keyword evidence="4" id="KW-0732">Signal</keyword>
<name>A0A9P8I983_9PEZI</name>
<evidence type="ECO:0000256" key="4">
    <source>
        <dbReference type="ARBA" id="ARBA00022729"/>
    </source>
</evidence>
<evidence type="ECO:0000256" key="2">
    <source>
        <dbReference type="ARBA" id="ARBA00005679"/>
    </source>
</evidence>
<keyword evidence="7" id="KW-1185">Reference proteome</keyword>
<accession>A0A9P8I983</accession>
<comment type="caution">
    <text evidence="6">The sequence shown here is derived from an EMBL/GenBank/DDBJ whole genome shotgun (WGS) entry which is preliminary data.</text>
</comment>
<protein>
    <submittedName>
        <fullName evidence="6">Uncharacterized protein</fullName>
    </submittedName>
</protein>
<dbReference type="Proteomes" id="UP000698800">
    <property type="component" value="Unassembled WGS sequence"/>
</dbReference>
<evidence type="ECO:0000256" key="3">
    <source>
        <dbReference type="ARBA" id="ARBA00022525"/>
    </source>
</evidence>
<comment type="similarity">
    <text evidence="2">Belongs to the GILT family.</text>
</comment>
<dbReference type="OrthoDB" id="958254at2759"/>
<dbReference type="Pfam" id="PF03227">
    <property type="entry name" value="GILT"/>
    <property type="match status" value="1"/>
</dbReference>
<evidence type="ECO:0000256" key="1">
    <source>
        <dbReference type="ARBA" id="ARBA00004613"/>
    </source>
</evidence>
<evidence type="ECO:0000256" key="5">
    <source>
        <dbReference type="ARBA" id="ARBA00023180"/>
    </source>
</evidence>
<dbReference type="GO" id="GO:0016671">
    <property type="term" value="F:oxidoreductase activity, acting on a sulfur group of donors, disulfide as acceptor"/>
    <property type="evidence" value="ECO:0007669"/>
    <property type="project" value="InterPro"/>
</dbReference>
<dbReference type="EMBL" id="JAGHQL010000004">
    <property type="protein sequence ID" value="KAH0545529.1"/>
    <property type="molecule type" value="Genomic_DNA"/>
</dbReference>
<keyword evidence="3" id="KW-0964">Secreted</keyword>
<proteinExistence type="inferred from homology"/>
<dbReference type="AlphaFoldDB" id="A0A9P8I983"/>
<gene>
    <name evidence="6" type="ORF">FGG08_000360</name>
</gene>
<dbReference type="PANTHER" id="PTHR13234">
    <property type="entry name" value="GAMMA-INTERFERON INDUCIBLE LYSOSOMAL THIOL REDUCTASE GILT"/>
    <property type="match status" value="1"/>
</dbReference>
<dbReference type="InterPro" id="IPR004911">
    <property type="entry name" value="Interferon-induced_GILT"/>
</dbReference>
<dbReference type="PANTHER" id="PTHR13234:SF8">
    <property type="entry name" value="GAMMA-INTERFERON-INDUCIBLE LYSOSOMAL THIOL REDUCTASE"/>
    <property type="match status" value="1"/>
</dbReference>
<dbReference type="GO" id="GO:0005576">
    <property type="term" value="C:extracellular region"/>
    <property type="evidence" value="ECO:0007669"/>
    <property type="project" value="UniProtKB-SubCell"/>
</dbReference>